<dbReference type="FunFam" id="1.10.418.30:FF:000001">
    <property type="entry name" value="Probable kinetochore protein ndc80"/>
    <property type="match status" value="1"/>
</dbReference>
<dbReference type="Gene3D" id="1.10.10.10">
    <property type="entry name" value="Winged helix-like DNA-binding domain superfamily/Winged helix DNA-binding domain"/>
    <property type="match status" value="1"/>
</dbReference>
<dbReference type="PANTHER" id="PTHR10643:SF2">
    <property type="entry name" value="KINETOCHORE PROTEIN NDC80 HOMOLOG"/>
    <property type="match status" value="1"/>
</dbReference>
<dbReference type="AlphaFoldDB" id="A0AAE0NN00"/>
<dbReference type="PANTHER" id="PTHR10643">
    <property type="entry name" value="KINETOCHORE PROTEIN NDC80"/>
    <property type="match status" value="1"/>
</dbReference>
<keyword evidence="14" id="KW-0539">Nucleus</keyword>
<evidence type="ECO:0000256" key="20">
    <source>
        <dbReference type="SAM" id="MobiDB-lite"/>
    </source>
</evidence>
<evidence type="ECO:0000313" key="24">
    <source>
        <dbReference type="Proteomes" id="UP001287356"/>
    </source>
</evidence>
<accession>A0AAE0NN00</accession>
<feature type="domain" description="Kinetochore protein Ndc80 CH" evidence="21">
    <location>
        <begin position="126"/>
        <end position="280"/>
    </location>
</feature>
<sequence length="1014" mass="113235">MSQEPGLWSVRRPRETLGALGGLNLNSGIPQPPSAMKRSSTSHVRSVSGSRHSLALSRPSQPLFQRSSSGTNLADIGLSSVKRASVHSSNFLSTNNSNNNNNNNNNTALLKPYTPGGAHTSSTDGERRSSIYRARPSAGGSMGHQSFFQQAPQAAGVPRDPRPLKDRSYQTRIGQELLEYLTKHNFEMTMSHKLSDNFIKSPTQKDFNYMFQWLYHQIDPSYRFQKNIDQEVPPLLKQLRYPYEKSITKSQIAAVGGQNWSTFLGLLHWMMQLAQMMERYASHHYDDACVEAGIDVAADHIIFDFLKGAYKDWLNMDDEAGDEDVERALAPHVQGMARAFERSNARYIQELEILEGENARLLKEMEDLEKSTPDPAVLDNHFKIMEEDKVKFEEYNTLAMQRSEKYESRIQVLQEELDKLHVELKEVEDERRRLQKAVDDQGISMQDIDRMTSERERLQKSIESAAQRLEDVKKKVADKEMEASQKLDELERMVDRYNTAAYQIGLIPSTAVNAKGKDLELQVTVSGGGPNFSSSQQLHGSYGAGGSSSSSSGGPGAESDRLLVDAVTGYQPAHILNLDLRGQVKDGFVALRKEVSERRKLAMDRMMEDHDLLDRAKEAIEDKRSEVEALEHRVRAAEEEYEKTKEVTTTQKMSSDAQIEKMEKELAKMRAQLSESVQLMEQREMNTNIEYEQLTLKANALREELHTETMRMLNDVIKFKMHVQKNLEEYETFVADELEKELGSDEMRDDTRALDVHPRPQDQPTITYRTSPPAPRACVMQSPATAASPAPGTTAAFTFPREYYFPPFFTRQTNLTTHHAQLTKWAALVLAYCRHHRIFRLALSTGMSASAPMTAGGGGDSLYADGGGGGGGGAGELFHNRQIGRRIGLADAREVVDFLRKDGRAEYVGGGGGGDDGESFGGGNGSGGGGGGDVAWIYWRTPEEWAALVEAWVDETGQKGSVLTLYELTEGDATRGTEFHGLDPELLQKALHVLVKRAKAQIFGHEDSQGVKFF</sequence>
<feature type="region of interest" description="Disordered" evidence="20">
    <location>
        <begin position="19"/>
        <end position="69"/>
    </location>
</feature>
<dbReference type="FunFam" id="1.10.10.10:FF:000141">
    <property type="entry name" value="vacuolar protein-sorting-associated protein 25"/>
    <property type="match status" value="1"/>
</dbReference>
<dbReference type="GO" id="GO:0005634">
    <property type="term" value="C:nucleus"/>
    <property type="evidence" value="ECO:0007669"/>
    <property type="project" value="UniProtKB-SubCell"/>
</dbReference>
<dbReference type="Pfam" id="PF05871">
    <property type="entry name" value="ESCRT-II"/>
    <property type="match status" value="1"/>
</dbReference>
<dbReference type="GO" id="GO:0031262">
    <property type="term" value="C:Ndc80 complex"/>
    <property type="evidence" value="ECO:0007669"/>
    <property type="project" value="InterPro"/>
</dbReference>
<dbReference type="GO" id="GO:0071985">
    <property type="term" value="P:multivesicular body sorting pathway"/>
    <property type="evidence" value="ECO:0007669"/>
    <property type="project" value="InterPro"/>
</dbReference>
<evidence type="ECO:0000313" key="23">
    <source>
        <dbReference type="EMBL" id="KAK3384483.1"/>
    </source>
</evidence>
<evidence type="ECO:0000256" key="9">
    <source>
        <dbReference type="ARBA" id="ARBA00022618"/>
    </source>
</evidence>
<feature type="compositionally biased region" description="Low complexity" evidence="20">
    <location>
        <begin position="90"/>
        <end position="106"/>
    </location>
</feature>
<dbReference type="InterPro" id="IPR036390">
    <property type="entry name" value="WH_DNA-bd_sf"/>
</dbReference>
<evidence type="ECO:0000256" key="3">
    <source>
        <dbReference type="ARBA" id="ARBA00004629"/>
    </source>
</evidence>
<feature type="region of interest" description="Disordered" evidence="20">
    <location>
        <begin position="528"/>
        <end position="559"/>
    </location>
</feature>
<feature type="compositionally biased region" description="Low complexity" evidence="20">
    <location>
        <begin position="38"/>
        <end position="53"/>
    </location>
</feature>
<keyword evidence="24" id="KW-1185">Reference proteome</keyword>
<feature type="compositionally biased region" description="Polar residues" evidence="20">
    <location>
        <begin position="58"/>
        <end position="69"/>
    </location>
</feature>
<dbReference type="GO" id="GO:0016236">
    <property type="term" value="P:macroautophagy"/>
    <property type="evidence" value="ECO:0007669"/>
    <property type="project" value="UniProtKB-ARBA"/>
</dbReference>
<dbReference type="InterPro" id="IPR008570">
    <property type="entry name" value="ESCRT-II_cplx_Vps25-sub"/>
</dbReference>
<keyword evidence="11" id="KW-0995">Kinetochore</keyword>
<comment type="caution">
    <text evidence="23">The sequence shown here is derived from an EMBL/GenBank/DDBJ whole genome shotgun (WGS) entry which is preliminary data.</text>
</comment>
<evidence type="ECO:0000256" key="10">
    <source>
        <dbReference type="ARBA" id="ARBA00022776"/>
    </source>
</evidence>
<evidence type="ECO:0000256" key="1">
    <source>
        <dbReference type="ARBA" id="ARBA00002772"/>
    </source>
</evidence>
<dbReference type="GO" id="GO:0015031">
    <property type="term" value="P:protein transport"/>
    <property type="evidence" value="ECO:0007669"/>
    <property type="project" value="UniProtKB-KW"/>
</dbReference>
<proteinExistence type="inferred from homology"/>
<dbReference type="Gene3D" id="1.10.418.30">
    <property type="entry name" value="Ncd80 complex, Ncd80 subunit"/>
    <property type="match status" value="1"/>
</dbReference>
<dbReference type="GO" id="GO:0051315">
    <property type="term" value="P:attachment of mitotic spindle microtubules to kinetochore"/>
    <property type="evidence" value="ECO:0007669"/>
    <property type="project" value="InterPro"/>
</dbReference>
<dbReference type="InterPro" id="IPR005550">
    <property type="entry name" value="Kinetochore_Ndc80"/>
</dbReference>
<reference evidence="23" key="1">
    <citation type="journal article" date="2023" name="Mol. Phylogenet. Evol.">
        <title>Genome-scale phylogeny and comparative genomics of the fungal order Sordariales.</title>
        <authorList>
            <person name="Hensen N."/>
            <person name="Bonometti L."/>
            <person name="Westerberg I."/>
            <person name="Brannstrom I.O."/>
            <person name="Guillou S."/>
            <person name="Cros-Aarteil S."/>
            <person name="Calhoun S."/>
            <person name="Haridas S."/>
            <person name="Kuo A."/>
            <person name="Mondo S."/>
            <person name="Pangilinan J."/>
            <person name="Riley R."/>
            <person name="LaButti K."/>
            <person name="Andreopoulos B."/>
            <person name="Lipzen A."/>
            <person name="Chen C."/>
            <person name="Yan M."/>
            <person name="Daum C."/>
            <person name="Ng V."/>
            <person name="Clum A."/>
            <person name="Steindorff A."/>
            <person name="Ohm R.A."/>
            <person name="Martin F."/>
            <person name="Silar P."/>
            <person name="Natvig D.O."/>
            <person name="Lalanne C."/>
            <person name="Gautier V."/>
            <person name="Ament-Velasquez S.L."/>
            <person name="Kruys A."/>
            <person name="Hutchinson M.I."/>
            <person name="Powell A.J."/>
            <person name="Barry K."/>
            <person name="Miller A.N."/>
            <person name="Grigoriev I.V."/>
            <person name="Debuchy R."/>
            <person name="Gladieux P."/>
            <person name="Hiltunen Thoren M."/>
            <person name="Johannesson H."/>
        </authorList>
    </citation>
    <scope>NUCLEOTIDE SEQUENCE</scope>
    <source>
        <strain evidence="23">CBS 958.72</strain>
    </source>
</reference>
<evidence type="ECO:0000256" key="11">
    <source>
        <dbReference type="ARBA" id="ARBA00022838"/>
    </source>
</evidence>
<reference evidence="23" key="2">
    <citation type="submission" date="2023-06" db="EMBL/GenBank/DDBJ databases">
        <authorList>
            <consortium name="Lawrence Berkeley National Laboratory"/>
            <person name="Haridas S."/>
            <person name="Hensen N."/>
            <person name="Bonometti L."/>
            <person name="Westerberg I."/>
            <person name="Brannstrom I.O."/>
            <person name="Guillou S."/>
            <person name="Cros-Aarteil S."/>
            <person name="Calhoun S."/>
            <person name="Kuo A."/>
            <person name="Mondo S."/>
            <person name="Pangilinan J."/>
            <person name="Riley R."/>
            <person name="Labutti K."/>
            <person name="Andreopoulos B."/>
            <person name="Lipzen A."/>
            <person name="Chen C."/>
            <person name="Yanf M."/>
            <person name="Daum C."/>
            <person name="Ng V."/>
            <person name="Clum A."/>
            <person name="Steindorff A."/>
            <person name="Ohm R."/>
            <person name="Martin F."/>
            <person name="Silar P."/>
            <person name="Natvig D."/>
            <person name="Lalanne C."/>
            <person name="Gautier V."/>
            <person name="Ament-Velasquez S.L."/>
            <person name="Kruys A."/>
            <person name="Hutchinson M.I."/>
            <person name="Powell A.J."/>
            <person name="Barry K."/>
            <person name="Miller A.N."/>
            <person name="Grigoriev I.V."/>
            <person name="Debuchy R."/>
            <person name="Gladieux P."/>
            <person name="Thoren M.H."/>
            <person name="Johannesson H."/>
        </authorList>
    </citation>
    <scope>NUCLEOTIDE SEQUENCE</scope>
    <source>
        <strain evidence="23">CBS 958.72</strain>
    </source>
</reference>
<dbReference type="GO" id="GO:0000814">
    <property type="term" value="C:ESCRT II complex"/>
    <property type="evidence" value="ECO:0007669"/>
    <property type="project" value="InterPro"/>
</dbReference>
<keyword evidence="8" id="KW-0158">Chromosome</keyword>
<dbReference type="InterPro" id="IPR036388">
    <property type="entry name" value="WH-like_DNA-bd_sf"/>
</dbReference>
<feature type="region of interest" description="Disordered" evidence="20">
    <location>
        <begin position="755"/>
        <end position="776"/>
    </location>
</feature>
<protein>
    <recommendedName>
        <fullName evidence="6">Probable kinetochore protein NDC80</fullName>
    </recommendedName>
    <alternativeName>
        <fullName evidence="17">ESCRT-II complex subunit VPS25</fullName>
    </alternativeName>
    <alternativeName>
        <fullName evidence="18">Probable kinetochore protein ndc80</fullName>
    </alternativeName>
</protein>
<dbReference type="EMBL" id="JAULSN010000001">
    <property type="protein sequence ID" value="KAK3384483.1"/>
    <property type="molecule type" value="Genomic_DNA"/>
</dbReference>
<dbReference type="GO" id="GO:0051301">
    <property type="term" value="P:cell division"/>
    <property type="evidence" value="ECO:0007669"/>
    <property type="project" value="UniProtKB-KW"/>
</dbReference>
<dbReference type="Pfam" id="PF03801">
    <property type="entry name" value="Ndc80_HEC"/>
    <property type="match status" value="1"/>
</dbReference>
<evidence type="ECO:0000256" key="14">
    <source>
        <dbReference type="ARBA" id="ARBA00023242"/>
    </source>
</evidence>
<comment type="function">
    <text evidence="1">Acts as a component of the essential kinetochore-associated NDC80 complex, which is required for chromosome segregation and spindle checkpoint activity.</text>
</comment>
<keyword evidence="10" id="KW-0498">Mitosis</keyword>
<feature type="coiled-coil region" evidence="19">
    <location>
        <begin position="603"/>
        <end position="711"/>
    </location>
</feature>
<keyword evidence="12" id="KW-0653">Protein transport</keyword>
<keyword evidence="15" id="KW-0131">Cell cycle</keyword>
<dbReference type="InterPro" id="IPR014041">
    <property type="entry name" value="ESCRT-II_cplx_Vps25-sub_N"/>
</dbReference>
<comment type="similarity">
    <text evidence="5">Belongs to the VPS25 family.</text>
</comment>
<comment type="similarity">
    <text evidence="4">Belongs to the NDC80/HEC1 family.</text>
</comment>
<evidence type="ECO:0000256" key="12">
    <source>
        <dbReference type="ARBA" id="ARBA00022927"/>
    </source>
</evidence>
<comment type="subcellular location">
    <subcellularLocation>
        <location evidence="3">Chromosome</location>
        <location evidence="3">Centromere</location>
        <location evidence="3">Kinetochore</location>
    </subcellularLocation>
    <subcellularLocation>
        <location evidence="2">Nucleus</location>
    </subcellularLocation>
</comment>
<evidence type="ECO:0000259" key="22">
    <source>
        <dbReference type="Pfam" id="PF24487"/>
    </source>
</evidence>
<feature type="coiled-coil region" evidence="19">
    <location>
        <begin position="396"/>
        <end position="500"/>
    </location>
</feature>
<evidence type="ECO:0000256" key="17">
    <source>
        <dbReference type="ARBA" id="ARBA00030094"/>
    </source>
</evidence>
<name>A0AAE0NN00_9PEZI</name>
<dbReference type="InterPro" id="IPR055260">
    <property type="entry name" value="Ndc80_CH"/>
</dbReference>
<dbReference type="InterPro" id="IPR038273">
    <property type="entry name" value="Ndc80_sf"/>
</dbReference>
<feature type="coiled-coil region" evidence="19">
    <location>
        <begin position="337"/>
        <end position="371"/>
    </location>
</feature>
<evidence type="ECO:0000256" key="5">
    <source>
        <dbReference type="ARBA" id="ARBA00009674"/>
    </source>
</evidence>
<dbReference type="Proteomes" id="UP001287356">
    <property type="component" value="Unassembled WGS sequence"/>
</dbReference>
<keyword evidence="13 19" id="KW-0175">Coiled coil</keyword>
<gene>
    <name evidence="23" type="ORF">B0T24DRAFT_662792</name>
</gene>
<dbReference type="Pfam" id="PF24487">
    <property type="entry name" value="NDC80_loop"/>
    <property type="match status" value="1"/>
</dbReference>
<evidence type="ECO:0000256" key="7">
    <source>
        <dbReference type="ARBA" id="ARBA00022448"/>
    </source>
</evidence>
<evidence type="ECO:0000256" key="19">
    <source>
        <dbReference type="SAM" id="Coils"/>
    </source>
</evidence>
<evidence type="ECO:0000259" key="21">
    <source>
        <dbReference type="Pfam" id="PF03801"/>
    </source>
</evidence>
<evidence type="ECO:0000256" key="15">
    <source>
        <dbReference type="ARBA" id="ARBA00023306"/>
    </source>
</evidence>
<evidence type="ECO:0000256" key="16">
    <source>
        <dbReference type="ARBA" id="ARBA00023328"/>
    </source>
</evidence>
<keyword evidence="7" id="KW-0813">Transport</keyword>
<evidence type="ECO:0000256" key="2">
    <source>
        <dbReference type="ARBA" id="ARBA00004123"/>
    </source>
</evidence>
<dbReference type="InterPro" id="IPR057091">
    <property type="entry name" value="NDC80_loop"/>
</dbReference>
<evidence type="ECO:0000256" key="13">
    <source>
        <dbReference type="ARBA" id="ARBA00023054"/>
    </source>
</evidence>
<evidence type="ECO:0000256" key="18">
    <source>
        <dbReference type="ARBA" id="ARBA00073099"/>
    </source>
</evidence>
<organism evidence="23 24">
    <name type="scientific">Lasiosphaeria ovina</name>
    <dbReference type="NCBI Taxonomy" id="92902"/>
    <lineage>
        <taxon>Eukaryota</taxon>
        <taxon>Fungi</taxon>
        <taxon>Dikarya</taxon>
        <taxon>Ascomycota</taxon>
        <taxon>Pezizomycotina</taxon>
        <taxon>Sordariomycetes</taxon>
        <taxon>Sordariomycetidae</taxon>
        <taxon>Sordariales</taxon>
        <taxon>Lasiosphaeriaceae</taxon>
        <taxon>Lasiosphaeria</taxon>
    </lineage>
</organism>
<keyword evidence="16" id="KW-0137">Centromere</keyword>
<dbReference type="Gene3D" id="1.10.10.570">
    <property type="entry name" value="Winged helix' DNA-binding domain. Chain C. Domain 1"/>
    <property type="match status" value="1"/>
</dbReference>
<dbReference type="SUPFAM" id="SSF46785">
    <property type="entry name" value="Winged helix' DNA-binding domain"/>
    <property type="match status" value="2"/>
</dbReference>
<evidence type="ECO:0000256" key="8">
    <source>
        <dbReference type="ARBA" id="ARBA00022454"/>
    </source>
</evidence>
<evidence type="ECO:0000256" key="4">
    <source>
        <dbReference type="ARBA" id="ARBA00007050"/>
    </source>
</evidence>
<keyword evidence="9" id="KW-0132">Cell division</keyword>
<evidence type="ECO:0000256" key="6">
    <source>
        <dbReference type="ARBA" id="ARBA00016554"/>
    </source>
</evidence>
<feature type="region of interest" description="Disordered" evidence="20">
    <location>
        <begin position="90"/>
        <end position="129"/>
    </location>
</feature>
<feature type="domain" description="Kinetochore protein NDC80 loop region" evidence="22">
    <location>
        <begin position="459"/>
        <end position="526"/>
    </location>
</feature>